<dbReference type="AlphaFoldDB" id="A0A9W9Z4B3"/>
<feature type="compositionally biased region" description="Polar residues" evidence="13">
    <location>
        <begin position="770"/>
        <end position="787"/>
    </location>
</feature>
<evidence type="ECO:0000256" key="8">
    <source>
        <dbReference type="ARBA" id="ARBA00039432"/>
    </source>
</evidence>
<evidence type="ECO:0000256" key="4">
    <source>
        <dbReference type="ARBA" id="ARBA00022670"/>
    </source>
</evidence>
<keyword evidence="6 16" id="KW-0378">Hydrolase</keyword>
<sequence>MLFEANKKAVITPPVRARYFRFRLDAYAYPEHGQRAPCLKVELYGEQAKEPEDSAVEPMGCFIEQIKRRSASFLPVVYHKIKGPFNKKYPDILAIYEECRRKADEYSKPLEIFGITRYKQCVTTTTGTEGEYFQKAKKSALRMCRLRRKLEVYKTITNSRDSSLGIMLLTVILLFVAVPPSLANECQTALVQILPVSRFSATSSYGDMIASNLRFTPKDPWCPATNDEKKESVTVDLGCPRSVCKMEGNDEFMMYYSGEYSNDNTNWKKLASDDTTTYDDESKMFEANKKAVITPPVRARYFRFRLDVYAYPEHGQRAPCLKVELYGEQAKEPEDSAVEPMGCFIEQMKRRCAPLLSVVYHKIEGPFNKKHPDILAIYEECRQKADEYSKPIVIFGITRYRQCVTTTTGTEEEYFQKAKKFVPHMCRVCNVLTYTPPLVNYLASRSHAEKCRSVGFCMLCELQKHIVRSFSHHKGEAIKPMAIIQKLKFIAKHLRFGHQEDAHEFLRYVIDGIQKSCLAADGYTEKLDRMSKQTTMVHQVFGGYYRSQVRCLKCKNNSNTFDPLMDIMLDIKHVPSVEKALQRSVKMELLDGENLYMCPRFDYNQSFGGKISKHIDYTEYLNLRPYMTSQGPPIKYRLYAVLVHSGYSSNSGHYYCYIRASNGIWYQMNDSTVRQVAFKQVLSQQAYLLFYTKLELKAPSLNSPKTTPLPRTPVTPKDFVPKVIQTNDVGTPVKSAIHFHRNPSSTSTVTKPSTTPTPTSNHAPSVPLASPSQRPKFTFTISPANKLNKTEPTKAKHEGKVAGEKDESIGLMGKSSSSTDETAPSEIKSPIASSDKRSEAVAKSETAQAPAKPDAKDQVSGGQKEKTKGSSDESFPLKKEEKEKVVSPKKPRPPPLFIPRPVAQGKGTSLSTPRATTPWKVTPKTTTEPDFGPMSPPPPGVAPPQPSPSSAMSDTSSTSSMMGKTGEWMVTDKMILTPGPRLPERQHAGWQVSKKRHTEKEELCSSPPKEEEEEKSELNGKESSKESDKKRKKKKRKKEKKKKKEKNRKKYEKLSETDDDESQEEEKKKHKKNKQKKDKQEAVADEIKQQNGSEEKSKSKNIKGNTTVMIMTMR</sequence>
<feature type="compositionally biased region" description="Low complexity" evidence="13">
    <location>
        <begin position="743"/>
        <end position="760"/>
    </location>
</feature>
<dbReference type="InterPro" id="IPR028889">
    <property type="entry name" value="USP"/>
</dbReference>
<feature type="domain" description="F5/8 type C" evidence="14">
    <location>
        <begin position="1"/>
        <end position="46"/>
    </location>
</feature>
<gene>
    <name evidence="16" type="primary">USP42</name>
    <name evidence="16" type="ORF">OS493_011072</name>
</gene>
<dbReference type="Proteomes" id="UP001163046">
    <property type="component" value="Unassembled WGS sequence"/>
</dbReference>
<evidence type="ECO:0000313" key="16">
    <source>
        <dbReference type="EMBL" id="KAJ7373478.1"/>
    </source>
</evidence>
<dbReference type="InterPro" id="IPR001394">
    <property type="entry name" value="Peptidase_C19_UCH"/>
</dbReference>
<dbReference type="PROSITE" id="PS00973">
    <property type="entry name" value="USP_2"/>
    <property type="match status" value="1"/>
</dbReference>
<dbReference type="Gene3D" id="3.90.70.10">
    <property type="entry name" value="Cysteine proteinases"/>
    <property type="match status" value="1"/>
</dbReference>
<dbReference type="GO" id="GO:0006508">
    <property type="term" value="P:proteolysis"/>
    <property type="evidence" value="ECO:0007669"/>
    <property type="project" value="UniProtKB-KW"/>
</dbReference>
<evidence type="ECO:0000256" key="11">
    <source>
        <dbReference type="ARBA" id="ARBA00042420"/>
    </source>
</evidence>
<feature type="compositionally biased region" description="Basic residues" evidence="13">
    <location>
        <begin position="1068"/>
        <end position="1077"/>
    </location>
</feature>
<dbReference type="InterPro" id="IPR018200">
    <property type="entry name" value="USP_CS"/>
</dbReference>
<name>A0A9W9Z4B3_9CNID</name>
<dbReference type="GO" id="GO:0005634">
    <property type="term" value="C:nucleus"/>
    <property type="evidence" value="ECO:0007669"/>
    <property type="project" value="TreeGrafter"/>
</dbReference>
<evidence type="ECO:0000256" key="9">
    <source>
        <dbReference type="ARBA" id="ARBA00041300"/>
    </source>
</evidence>
<evidence type="ECO:0000256" key="12">
    <source>
        <dbReference type="ARBA" id="ARBA00043009"/>
    </source>
</evidence>
<dbReference type="PROSITE" id="PS50235">
    <property type="entry name" value="USP_3"/>
    <property type="match status" value="1"/>
</dbReference>
<dbReference type="EC" id="3.4.19.12" evidence="3"/>
<evidence type="ECO:0000259" key="14">
    <source>
        <dbReference type="PROSITE" id="PS50022"/>
    </source>
</evidence>
<dbReference type="SUPFAM" id="SSF54001">
    <property type="entry name" value="Cysteine proteinases"/>
    <property type="match status" value="1"/>
</dbReference>
<organism evidence="16 17">
    <name type="scientific">Desmophyllum pertusum</name>
    <dbReference type="NCBI Taxonomy" id="174260"/>
    <lineage>
        <taxon>Eukaryota</taxon>
        <taxon>Metazoa</taxon>
        <taxon>Cnidaria</taxon>
        <taxon>Anthozoa</taxon>
        <taxon>Hexacorallia</taxon>
        <taxon>Scleractinia</taxon>
        <taxon>Caryophylliina</taxon>
        <taxon>Caryophylliidae</taxon>
        <taxon>Desmophyllum</taxon>
    </lineage>
</organism>
<keyword evidence="4" id="KW-0645">Protease</keyword>
<evidence type="ECO:0000256" key="5">
    <source>
        <dbReference type="ARBA" id="ARBA00022786"/>
    </source>
</evidence>
<feature type="compositionally biased region" description="Pro residues" evidence="13">
    <location>
        <begin position="934"/>
        <end position="947"/>
    </location>
</feature>
<dbReference type="OrthoDB" id="5987745at2759"/>
<feature type="compositionally biased region" description="Basic residues" evidence="13">
    <location>
        <begin position="1030"/>
        <end position="1051"/>
    </location>
</feature>
<evidence type="ECO:0000256" key="2">
    <source>
        <dbReference type="ARBA" id="ARBA00009085"/>
    </source>
</evidence>
<dbReference type="GO" id="GO:0004843">
    <property type="term" value="F:cysteine-type deubiquitinase activity"/>
    <property type="evidence" value="ECO:0007669"/>
    <property type="project" value="UniProtKB-EC"/>
</dbReference>
<comment type="similarity">
    <text evidence="2">Belongs to the peptidase C19 family.</text>
</comment>
<evidence type="ECO:0000256" key="6">
    <source>
        <dbReference type="ARBA" id="ARBA00022801"/>
    </source>
</evidence>
<feature type="domain" description="USP" evidence="15">
    <location>
        <begin position="413"/>
        <end position="694"/>
    </location>
</feature>
<feature type="compositionally biased region" description="Low complexity" evidence="13">
    <location>
        <begin position="948"/>
        <end position="962"/>
    </location>
</feature>
<dbReference type="GO" id="GO:0005829">
    <property type="term" value="C:cytosol"/>
    <property type="evidence" value="ECO:0007669"/>
    <property type="project" value="TreeGrafter"/>
</dbReference>
<feature type="compositionally biased region" description="Polar residues" evidence="13">
    <location>
        <begin position="906"/>
        <end position="915"/>
    </location>
</feature>
<evidence type="ECO:0000256" key="3">
    <source>
        <dbReference type="ARBA" id="ARBA00012759"/>
    </source>
</evidence>
<evidence type="ECO:0000256" key="1">
    <source>
        <dbReference type="ARBA" id="ARBA00000707"/>
    </source>
</evidence>
<comment type="catalytic activity">
    <reaction evidence="1">
        <text>Thiol-dependent hydrolysis of ester, thioester, amide, peptide and isopeptide bonds formed by the C-terminal Gly of ubiquitin (a 76-residue protein attached to proteins as an intracellular targeting signal).</text>
        <dbReference type="EC" id="3.4.19.12"/>
    </reaction>
</comment>
<feature type="region of interest" description="Disordered" evidence="13">
    <location>
        <begin position="737"/>
        <end position="1114"/>
    </location>
</feature>
<dbReference type="Pfam" id="PF00443">
    <property type="entry name" value="UCH"/>
    <property type="match status" value="1"/>
</dbReference>
<dbReference type="SUPFAM" id="SSF49785">
    <property type="entry name" value="Galactose-binding domain-like"/>
    <property type="match status" value="1"/>
</dbReference>
<protein>
    <recommendedName>
        <fullName evidence="8">Ubiquitin carboxyl-terminal hydrolase 36</fullName>
        <ecNumber evidence="3">3.4.19.12</ecNumber>
    </recommendedName>
    <alternativeName>
        <fullName evidence="11">Deubiquitinating enzyme 36</fullName>
    </alternativeName>
    <alternativeName>
        <fullName evidence="10">Protein scrawny</fullName>
    </alternativeName>
    <alternativeName>
        <fullName evidence="9">Ubiquitin thioesterase 36</fullName>
    </alternativeName>
    <alternativeName>
        <fullName evidence="12">Ubiquitin-specific-processing protease 36</fullName>
    </alternativeName>
</protein>
<dbReference type="GO" id="GO:0016579">
    <property type="term" value="P:protein deubiquitination"/>
    <property type="evidence" value="ECO:0007669"/>
    <property type="project" value="InterPro"/>
</dbReference>
<dbReference type="PANTHER" id="PTHR24006:SF758">
    <property type="entry name" value="UBIQUITIN CARBOXYL-TERMINAL HYDROLASE 36"/>
    <property type="match status" value="1"/>
</dbReference>
<feature type="compositionally biased region" description="Basic and acidic residues" evidence="13">
    <location>
        <begin position="853"/>
        <end position="886"/>
    </location>
</feature>
<dbReference type="FunFam" id="3.90.70.10:FF:000119">
    <property type="entry name" value="Ubiquitin specific peptidase 36"/>
    <property type="match status" value="1"/>
</dbReference>
<feature type="compositionally biased region" description="Basic and acidic residues" evidence="13">
    <location>
        <begin position="1016"/>
        <end position="1029"/>
    </location>
</feature>
<evidence type="ECO:0000259" key="15">
    <source>
        <dbReference type="PROSITE" id="PS50235"/>
    </source>
</evidence>
<dbReference type="Pfam" id="PF00754">
    <property type="entry name" value="F5_F8_type_C"/>
    <property type="match status" value="1"/>
</dbReference>
<dbReference type="InterPro" id="IPR008979">
    <property type="entry name" value="Galactose-bd-like_sf"/>
</dbReference>
<comment type="caution">
    <text evidence="16">The sequence shown here is derived from an EMBL/GenBank/DDBJ whole genome shotgun (WGS) entry which is preliminary data.</text>
</comment>
<feature type="compositionally biased region" description="Basic and acidic residues" evidence="13">
    <location>
        <begin position="1078"/>
        <end position="1098"/>
    </location>
</feature>
<proteinExistence type="inferred from homology"/>
<keyword evidence="5" id="KW-0833">Ubl conjugation pathway</keyword>
<dbReference type="InterPro" id="IPR000421">
    <property type="entry name" value="FA58C"/>
</dbReference>
<keyword evidence="7" id="KW-0788">Thiol protease</keyword>
<dbReference type="PANTHER" id="PTHR24006">
    <property type="entry name" value="UBIQUITIN CARBOXYL-TERMINAL HYDROLASE"/>
    <property type="match status" value="1"/>
</dbReference>
<feature type="domain" description="F5/8 type C" evidence="14">
    <location>
        <begin position="177"/>
        <end position="328"/>
    </location>
</feature>
<feature type="compositionally biased region" description="Basic and acidic residues" evidence="13">
    <location>
        <begin position="788"/>
        <end position="808"/>
    </location>
</feature>
<evidence type="ECO:0000256" key="7">
    <source>
        <dbReference type="ARBA" id="ARBA00022807"/>
    </source>
</evidence>
<dbReference type="PROSITE" id="PS50022">
    <property type="entry name" value="FA58C_3"/>
    <property type="match status" value="2"/>
</dbReference>
<dbReference type="InterPro" id="IPR050164">
    <property type="entry name" value="Peptidase_C19"/>
</dbReference>
<keyword evidence="17" id="KW-1185">Reference proteome</keyword>
<dbReference type="EMBL" id="MU826830">
    <property type="protein sequence ID" value="KAJ7373478.1"/>
    <property type="molecule type" value="Genomic_DNA"/>
</dbReference>
<evidence type="ECO:0000313" key="17">
    <source>
        <dbReference type="Proteomes" id="UP001163046"/>
    </source>
</evidence>
<feature type="compositionally biased region" description="Polar residues" evidence="13">
    <location>
        <begin position="1102"/>
        <end position="1114"/>
    </location>
</feature>
<reference evidence="16" key="1">
    <citation type="submission" date="2023-01" db="EMBL/GenBank/DDBJ databases">
        <title>Genome assembly of the deep-sea coral Lophelia pertusa.</title>
        <authorList>
            <person name="Herrera S."/>
            <person name="Cordes E."/>
        </authorList>
    </citation>
    <scope>NUCLEOTIDE SEQUENCE</scope>
    <source>
        <strain evidence="16">USNM1676648</strain>
        <tissue evidence="16">Polyp</tissue>
    </source>
</reference>
<evidence type="ECO:0000256" key="10">
    <source>
        <dbReference type="ARBA" id="ARBA00042154"/>
    </source>
</evidence>
<dbReference type="Gene3D" id="2.60.120.260">
    <property type="entry name" value="Galactose-binding domain-like"/>
    <property type="match status" value="1"/>
</dbReference>
<evidence type="ECO:0000256" key="13">
    <source>
        <dbReference type="SAM" id="MobiDB-lite"/>
    </source>
</evidence>
<accession>A0A9W9Z4B3</accession>
<dbReference type="InterPro" id="IPR038765">
    <property type="entry name" value="Papain-like_cys_pep_sf"/>
</dbReference>
<feature type="compositionally biased region" description="Low complexity" evidence="13">
    <location>
        <begin position="916"/>
        <end position="926"/>
    </location>
</feature>